<keyword evidence="3 11" id="KW-0378">Hydrolase</keyword>
<feature type="transmembrane region" description="Helical" evidence="9">
    <location>
        <begin position="252"/>
        <end position="270"/>
    </location>
</feature>
<gene>
    <name evidence="11" type="ORF">EV44_g5831</name>
</gene>
<dbReference type="AlphaFoldDB" id="A0A0B1PHD8"/>
<dbReference type="PANTHER" id="PTHR14969:SF28">
    <property type="entry name" value="DIHYDROSPHINGOSINE 1-PHOSPHATE PHOSPHATASE LCB3-RELATED"/>
    <property type="match status" value="1"/>
</dbReference>
<evidence type="ECO:0000256" key="3">
    <source>
        <dbReference type="ARBA" id="ARBA00022801"/>
    </source>
</evidence>
<dbReference type="SMART" id="SM00014">
    <property type="entry name" value="acidPPc"/>
    <property type="match status" value="1"/>
</dbReference>
<dbReference type="InterPro" id="IPR000326">
    <property type="entry name" value="PAP2/HPO"/>
</dbReference>
<keyword evidence="4" id="KW-0256">Endoplasmic reticulum</keyword>
<feature type="transmembrane region" description="Helical" evidence="9">
    <location>
        <begin position="322"/>
        <end position="341"/>
    </location>
</feature>
<evidence type="ECO:0000256" key="4">
    <source>
        <dbReference type="ARBA" id="ARBA00022824"/>
    </source>
</evidence>
<evidence type="ECO:0000256" key="7">
    <source>
        <dbReference type="ARBA" id="ARBA00038324"/>
    </source>
</evidence>
<dbReference type="EMBL" id="JNVN01000185">
    <property type="protein sequence ID" value="KHJ35959.1"/>
    <property type="molecule type" value="Genomic_DNA"/>
</dbReference>
<dbReference type="PANTHER" id="PTHR14969">
    <property type="entry name" value="SPHINGOSINE-1-PHOSPHATE PHOSPHOHYDROLASE"/>
    <property type="match status" value="1"/>
</dbReference>
<dbReference type="Proteomes" id="UP000030854">
    <property type="component" value="Unassembled WGS sequence"/>
</dbReference>
<dbReference type="Gene3D" id="1.20.144.10">
    <property type="entry name" value="Phosphatidic acid phosphatase type 2/haloperoxidase"/>
    <property type="match status" value="1"/>
</dbReference>
<evidence type="ECO:0000256" key="5">
    <source>
        <dbReference type="ARBA" id="ARBA00022989"/>
    </source>
</evidence>
<dbReference type="GO" id="GO:0042392">
    <property type="term" value="F:sphingosine-1-phosphate phosphatase activity"/>
    <property type="evidence" value="ECO:0007669"/>
    <property type="project" value="TreeGrafter"/>
</dbReference>
<keyword evidence="5 9" id="KW-1133">Transmembrane helix</keyword>
<dbReference type="SUPFAM" id="SSF48317">
    <property type="entry name" value="Acid phosphatase/Vanadium-dependent haloperoxidase"/>
    <property type="match status" value="1"/>
</dbReference>
<evidence type="ECO:0000256" key="1">
    <source>
        <dbReference type="ARBA" id="ARBA00004477"/>
    </source>
</evidence>
<evidence type="ECO:0000256" key="9">
    <source>
        <dbReference type="SAM" id="Phobius"/>
    </source>
</evidence>
<dbReference type="HOGENOM" id="CLU_019266_0_0_1"/>
<keyword evidence="6 9" id="KW-0472">Membrane</keyword>
<feature type="domain" description="Phosphatidic acid phosphatase type 2/haloperoxidase" evidence="10">
    <location>
        <begin position="116"/>
        <end position="238"/>
    </location>
</feature>
<evidence type="ECO:0000259" key="10">
    <source>
        <dbReference type="SMART" id="SM00014"/>
    </source>
</evidence>
<dbReference type="STRING" id="52586.A0A0B1PHD8"/>
<feature type="compositionally biased region" description="Basic and acidic residues" evidence="8">
    <location>
        <begin position="505"/>
        <end position="520"/>
    </location>
</feature>
<dbReference type="GO" id="GO:0005789">
    <property type="term" value="C:endoplasmic reticulum membrane"/>
    <property type="evidence" value="ECO:0007669"/>
    <property type="project" value="UniProtKB-SubCell"/>
</dbReference>
<evidence type="ECO:0000313" key="12">
    <source>
        <dbReference type="Proteomes" id="UP000030854"/>
    </source>
</evidence>
<comment type="similarity">
    <text evidence="7">Belongs to the type 2 lipid phosphate phosphatase family.</text>
</comment>
<accession>A0A0B1PHD8</accession>
<feature type="transmembrane region" description="Helical" evidence="9">
    <location>
        <begin position="220"/>
        <end position="240"/>
    </location>
</feature>
<evidence type="ECO:0000313" key="11">
    <source>
        <dbReference type="EMBL" id="KHJ35959.1"/>
    </source>
</evidence>
<organism evidence="11 12">
    <name type="scientific">Uncinula necator</name>
    <name type="common">Grape powdery mildew</name>
    <dbReference type="NCBI Taxonomy" id="52586"/>
    <lineage>
        <taxon>Eukaryota</taxon>
        <taxon>Fungi</taxon>
        <taxon>Dikarya</taxon>
        <taxon>Ascomycota</taxon>
        <taxon>Pezizomycotina</taxon>
        <taxon>Leotiomycetes</taxon>
        <taxon>Erysiphales</taxon>
        <taxon>Erysiphaceae</taxon>
        <taxon>Erysiphe</taxon>
    </lineage>
</organism>
<sequence>MVLKQLKSYNRHSKDANFPKINHESSSSLSSSELLGIEAGLHSSEYYKRILSPWRFRLRQNIIPLIQWETPYLAWLQNKIRMPILDSYFAITANLGTHTFFMVILPILFWCGYTSLGRSMVHILANGVFLTGLLKDLLSLPRPLTPPLHRITMSKSASSEYGFPSTHSANAASVASYALITLYTLEYKPEGLKKVLIWGIACLYVSTIIIGRLYCGMHGFIDVSVGGVIGVIISIYECAYGPAINKFMFQSSWVAPATVALIMLILILIHPEPADECPCFDDTIAFAGVVIGIEAGGWHYANSDWAWNSPVPATVPFDLRQMGWVVAALRITVGIIFIFAWRKIIKMVLLKYLPLLFSKVDDYGLIIYQNYSKLSSLIKSIAPYLKLGSIGSIIYDLSDSFTSVHNLINRFSTNERGKPSIQVNDLLKGSELNHQDSENCNKRCEGLIFQCSSSEIKNHTSLDQTLIREPAIIQGLEAPELFSKLVQSTTKLKPASSTKISCEQNESHDRQRRAKDEEVSTRSAPFRGCNADIITKLIVYTGIGWLSVEINPIIFEMIGLGIGRGGVPSLYI</sequence>
<name>A0A0B1PHD8_UNCNE</name>
<dbReference type="InterPro" id="IPR036938">
    <property type="entry name" value="PAP2/HPO_sf"/>
</dbReference>
<evidence type="ECO:0000256" key="8">
    <source>
        <dbReference type="SAM" id="MobiDB-lite"/>
    </source>
</evidence>
<comment type="subcellular location">
    <subcellularLocation>
        <location evidence="1">Endoplasmic reticulum membrane</location>
        <topology evidence="1">Multi-pass membrane protein</topology>
    </subcellularLocation>
</comment>
<proteinExistence type="inferred from homology"/>
<dbReference type="Pfam" id="PF01569">
    <property type="entry name" value="PAP2"/>
    <property type="match status" value="1"/>
</dbReference>
<feature type="transmembrane region" description="Helical" evidence="9">
    <location>
        <begin position="88"/>
        <end position="110"/>
    </location>
</feature>
<comment type="caution">
    <text evidence="11">The sequence shown here is derived from an EMBL/GenBank/DDBJ whole genome shotgun (WGS) entry which is preliminary data.</text>
</comment>
<protein>
    <submittedName>
        <fullName evidence="11">Putative sphingosine-1-phosphate phosphohydrolase</fullName>
    </submittedName>
</protein>
<keyword evidence="2 9" id="KW-0812">Transmembrane</keyword>
<feature type="region of interest" description="Disordered" evidence="8">
    <location>
        <begin position="496"/>
        <end position="521"/>
    </location>
</feature>
<keyword evidence="12" id="KW-1185">Reference proteome</keyword>
<dbReference type="CDD" id="cd03388">
    <property type="entry name" value="PAP2_SPPase1"/>
    <property type="match status" value="1"/>
</dbReference>
<reference evidence="11 12" key="1">
    <citation type="journal article" date="2014" name="BMC Genomics">
        <title>Adaptive genomic structural variation in the grape powdery mildew pathogen, Erysiphe necator.</title>
        <authorList>
            <person name="Jones L."/>
            <person name="Riaz S."/>
            <person name="Morales-Cruz A."/>
            <person name="Amrine K.C."/>
            <person name="McGuire B."/>
            <person name="Gubler W.D."/>
            <person name="Walker M.A."/>
            <person name="Cantu D."/>
        </authorList>
    </citation>
    <scope>NUCLEOTIDE SEQUENCE [LARGE SCALE GENOMIC DNA]</scope>
    <source>
        <strain evidence="12">c</strain>
    </source>
</reference>
<feature type="transmembrane region" description="Helical" evidence="9">
    <location>
        <begin position="195"/>
        <end position="214"/>
    </location>
</feature>
<evidence type="ECO:0000256" key="2">
    <source>
        <dbReference type="ARBA" id="ARBA00022692"/>
    </source>
</evidence>
<evidence type="ECO:0000256" key="6">
    <source>
        <dbReference type="ARBA" id="ARBA00023136"/>
    </source>
</evidence>